<proteinExistence type="predicted"/>
<organism evidence="1 2">
    <name type="scientific">Brassica campestris</name>
    <name type="common">Field mustard</name>
    <dbReference type="NCBI Taxonomy" id="3711"/>
    <lineage>
        <taxon>Eukaryota</taxon>
        <taxon>Viridiplantae</taxon>
        <taxon>Streptophyta</taxon>
        <taxon>Embryophyta</taxon>
        <taxon>Tracheophyta</taxon>
        <taxon>Spermatophyta</taxon>
        <taxon>Magnoliopsida</taxon>
        <taxon>eudicotyledons</taxon>
        <taxon>Gunneridae</taxon>
        <taxon>Pentapetalae</taxon>
        <taxon>rosids</taxon>
        <taxon>malvids</taxon>
        <taxon>Brassicales</taxon>
        <taxon>Brassicaceae</taxon>
        <taxon>Brassiceae</taxon>
        <taxon>Brassica</taxon>
    </lineage>
</organism>
<protein>
    <submittedName>
        <fullName evidence="1">Uncharacterized protein</fullName>
    </submittedName>
</protein>
<dbReference type="Proteomes" id="UP000694005">
    <property type="component" value="Chromosome A09"/>
</dbReference>
<dbReference type="Gramene" id="A09p68200.2_BraZ1">
    <property type="protein sequence ID" value="A09p68200.2_BraZ1.CDS"/>
    <property type="gene ID" value="A09g68200.2_BraZ1"/>
</dbReference>
<evidence type="ECO:0000313" key="1">
    <source>
        <dbReference type="EMBL" id="CAG7866353.1"/>
    </source>
</evidence>
<gene>
    <name evidence="1" type="ORF">BRAPAZ1V2_A09P68200.2</name>
</gene>
<accession>A0A8D9G265</accession>
<sequence>MCSYSQPPGAAGSLISESPWVFFSMACQMLQKAFHV</sequence>
<reference evidence="1 2" key="1">
    <citation type="submission" date="2021-07" db="EMBL/GenBank/DDBJ databases">
        <authorList>
            <consortium name="Genoscope - CEA"/>
            <person name="William W."/>
        </authorList>
    </citation>
    <scope>NUCLEOTIDE SEQUENCE [LARGE SCALE GENOMIC DNA]</scope>
</reference>
<dbReference type="EMBL" id="LS974625">
    <property type="protein sequence ID" value="CAG7866353.1"/>
    <property type="molecule type" value="Genomic_DNA"/>
</dbReference>
<name>A0A8D9G265_BRACM</name>
<dbReference type="AlphaFoldDB" id="A0A8D9G265"/>
<evidence type="ECO:0000313" key="2">
    <source>
        <dbReference type="Proteomes" id="UP000694005"/>
    </source>
</evidence>